<dbReference type="GO" id="GO:0046872">
    <property type="term" value="F:metal ion binding"/>
    <property type="evidence" value="ECO:0007669"/>
    <property type="project" value="UniProtKB-KW"/>
</dbReference>
<keyword evidence="3" id="KW-0732">Signal</keyword>
<feature type="chain" id="PRO_5020499641" evidence="3">
    <location>
        <begin position="23"/>
        <end position="417"/>
    </location>
</feature>
<dbReference type="GO" id="GO:0016829">
    <property type="term" value="F:lyase activity"/>
    <property type="evidence" value="ECO:0007669"/>
    <property type="project" value="UniProtKB-KW"/>
</dbReference>
<proteinExistence type="predicted"/>
<keyword evidence="2" id="KW-0325">Glycoprotein</keyword>
<dbReference type="InterPro" id="IPR011050">
    <property type="entry name" value="Pectin_lyase_fold/virulence"/>
</dbReference>
<evidence type="ECO:0000256" key="3">
    <source>
        <dbReference type="SAM" id="SignalP"/>
    </source>
</evidence>
<organism evidence="4 5">
    <name type="scientific">Dyadobacter psychrotolerans</name>
    <dbReference type="NCBI Taxonomy" id="2541721"/>
    <lineage>
        <taxon>Bacteria</taxon>
        <taxon>Pseudomonadati</taxon>
        <taxon>Bacteroidota</taxon>
        <taxon>Cytophagia</taxon>
        <taxon>Cytophagales</taxon>
        <taxon>Spirosomataceae</taxon>
        <taxon>Dyadobacter</taxon>
    </lineage>
</organism>
<dbReference type="PANTHER" id="PTHR42970:SF1">
    <property type="entry name" value="PECTATE LYASE C-RELATED"/>
    <property type="match status" value="1"/>
</dbReference>
<keyword evidence="1" id="KW-0479">Metal-binding</keyword>
<gene>
    <name evidence="4" type="ORF">E0F88_12975</name>
</gene>
<dbReference type="InterPro" id="IPR052063">
    <property type="entry name" value="Polysaccharide_Lyase_1"/>
</dbReference>
<dbReference type="PANTHER" id="PTHR42970">
    <property type="entry name" value="PECTATE LYASE C-RELATED"/>
    <property type="match status" value="1"/>
</dbReference>
<evidence type="ECO:0000313" key="5">
    <source>
        <dbReference type="Proteomes" id="UP000294850"/>
    </source>
</evidence>
<dbReference type="EMBL" id="SMFL01000004">
    <property type="protein sequence ID" value="TDE15419.1"/>
    <property type="molecule type" value="Genomic_DNA"/>
</dbReference>
<protein>
    <submittedName>
        <fullName evidence="4">Pectate lyase</fullName>
    </submittedName>
</protein>
<dbReference type="SUPFAM" id="SSF51126">
    <property type="entry name" value="Pectin lyase-like"/>
    <property type="match status" value="1"/>
</dbReference>
<keyword evidence="4" id="KW-0456">Lyase</keyword>
<name>A0A4R5DMP4_9BACT</name>
<comment type="caution">
    <text evidence="4">The sequence shown here is derived from an EMBL/GenBank/DDBJ whole genome shotgun (WGS) entry which is preliminary data.</text>
</comment>
<evidence type="ECO:0000256" key="2">
    <source>
        <dbReference type="ARBA" id="ARBA00023180"/>
    </source>
</evidence>
<dbReference type="OrthoDB" id="9803616at2"/>
<sequence length="417" mass="45784">MKKSNQTYIFLLFFLWAFGALAQDIAFPGALGWASATPGGRGGKIIRVTSLNGQGPGSFLEAVTSTEPRIVVFEVGGIVDLKGQIITIRSPFLTIAGQTAPSPGITFIDGGINIQTHDVIVQHIRLRQGASRHVKGWEPDAMAAISAYNVVIDHCSFSWGVDENCSASGPRFKGENVDEWRKNTSHSITMSNNIIAEGLSNSTHPKGEHSKGTLIHDNATDIAIVGNLYASNRDRNALFKGGARGIYVNNYIQNPGRNAIRYGLVDEEWQGYPHQTGQVTIVGNVMQHGPSSSDMPMMYAGNGPCEIYMEDNIAKNKLGLQARLFFGDTLKIRNEKPVWFAGIKPIKASEVKKSIVKNAGARPWDRDEHDKRFISEMLSNSGKVIDSETQVGGYPASRPTNKKFVEKDWDLKYMTKK</sequence>
<evidence type="ECO:0000256" key="1">
    <source>
        <dbReference type="ARBA" id="ARBA00022723"/>
    </source>
</evidence>
<dbReference type="Gene3D" id="2.160.20.10">
    <property type="entry name" value="Single-stranded right-handed beta-helix, Pectin lyase-like"/>
    <property type="match status" value="1"/>
</dbReference>
<accession>A0A4R5DMP4</accession>
<feature type="signal peptide" evidence="3">
    <location>
        <begin position="1"/>
        <end position="22"/>
    </location>
</feature>
<keyword evidence="5" id="KW-1185">Reference proteome</keyword>
<dbReference type="AlphaFoldDB" id="A0A4R5DMP4"/>
<dbReference type="RefSeq" id="WP_131958682.1">
    <property type="nucleotide sequence ID" value="NZ_SMFL01000004.1"/>
</dbReference>
<reference evidence="4 5" key="1">
    <citation type="submission" date="2019-03" db="EMBL/GenBank/DDBJ databases">
        <title>Dyadobacter AR-3-6 sp. nov., isolated from arctic soil.</title>
        <authorList>
            <person name="Chaudhary D.K."/>
        </authorList>
    </citation>
    <scope>NUCLEOTIDE SEQUENCE [LARGE SCALE GENOMIC DNA]</scope>
    <source>
        <strain evidence="4 5">AR-3-6</strain>
    </source>
</reference>
<dbReference type="InterPro" id="IPR012334">
    <property type="entry name" value="Pectin_lyas_fold"/>
</dbReference>
<dbReference type="Proteomes" id="UP000294850">
    <property type="component" value="Unassembled WGS sequence"/>
</dbReference>
<evidence type="ECO:0000313" key="4">
    <source>
        <dbReference type="EMBL" id="TDE15419.1"/>
    </source>
</evidence>